<keyword evidence="2" id="KW-1185">Reference proteome</keyword>
<reference evidence="2" key="1">
    <citation type="submission" date="2016-10" db="EMBL/GenBank/DDBJ databases">
        <authorList>
            <person name="Varghese N."/>
            <person name="Submissions S."/>
        </authorList>
    </citation>
    <scope>NUCLEOTIDE SEQUENCE [LARGE SCALE GENOMIC DNA]</scope>
    <source>
        <strain evidence="2">DSM 18579</strain>
    </source>
</reference>
<name>A0A1I0E946_9GAMM</name>
<sequence>MLTSILFHAAELERCKAIFNNINNLVIENKARLNTESYLGDLLIHVIFNGD</sequence>
<gene>
    <name evidence="1" type="ORF">SAMN02583745_02297</name>
</gene>
<evidence type="ECO:0000313" key="1">
    <source>
        <dbReference type="EMBL" id="SET41713.1"/>
    </source>
</evidence>
<organism evidence="1 2">
    <name type="scientific">Thorsellia anophelis DSM 18579</name>
    <dbReference type="NCBI Taxonomy" id="1123402"/>
    <lineage>
        <taxon>Bacteria</taxon>
        <taxon>Pseudomonadati</taxon>
        <taxon>Pseudomonadota</taxon>
        <taxon>Gammaproteobacteria</taxon>
        <taxon>Enterobacterales</taxon>
        <taxon>Thorselliaceae</taxon>
        <taxon>Thorsellia</taxon>
    </lineage>
</organism>
<dbReference type="Proteomes" id="UP000242642">
    <property type="component" value="Unassembled WGS sequence"/>
</dbReference>
<dbReference type="AlphaFoldDB" id="A0A1I0E946"/>
<dbReference type="RefSeq" id="WP_177168656.1">
    <property type="nucleotide sequence ID" value="NZ_FOHV01000024.1"/>
</dbReference>
<protein>
    <submittedName>
        <fullName evidence="1">Uncharacterized protein</fullName>
    </submittedName>
</protein>
<accession>A0A1I0E946</accession>
<proteinExistence type="predicted"/>
<evidence type="ECO:0000313" key="2">
    <source>
        <dbReference type="Proteomes" id="UP000242642"/>
    </source>
</evidence>
<dbReference type="STRING" id="1123402.SAMN02583745_02297"/>
<dbReference type="EMBL" id="FOHV01000024">
    <property type="protein sequence ID" value="SET41713.1"/>
    <property type="molecule type" value="Genomic_DNA"/>
</dbReference>